<proteinExistence type="predicted"/>
<protein>
    <submittedName>
        <fullName evidence="2">Uncharacterized protein</fullName>
    </submittedName>
</protein>
<evidence type="ECO:0000313" key="2">
    <source>
        <dbReference type="EMBL" id="ARZ71606.1"/>
    </source>
</evidence>
<dbReference type="EMBL" id="CP021744">
    <property type="protein sequence ID" value="ARZ71606.1"/>
    <property type="molecule type" value="Genomic_DNA"/>
</dbReference>
<evidence type="ECO:0000256" key="1">
    <source>
        <dbReference type="SAM" id="MobiDB-lite"/>
    </source>
</evidence>
<dbReference type="RefSeq" id="WP_159395380.1">
    <property type="nucleotide sequence ID" value="NZ_CP021744.1"/>
</dbReference>
<gene>
    <name evidence="2" type="ORF">SMD11_6030</name>
</gene>
<accession>A0A1Z2LBD8</accession>
<feature type="region of interest" description="Disordered" evidence="1">
    <location>
        <begin position="27"/>
        <end position="50"/>
    </location>
</feature>
<sequence>MSRIRERLTATAASAKAVAASARAALRRDRAEARRCPPKCVLPPPSRDRR</sequence>
<organism evidence="2 3">
    <name type="scientific">Streptomyces albireticuli</name>
    <dbReference type="NCBI Taxonomy" id="1940"/>
    <lineage>
        <taxon>Bacteria</taxon>
        <taxon>Bacillati</taxon>
        <taxon>Actinomycetota</taxon>
        <taxon>Actinomycetes</taxon>
        <taxon>Kitasatosporales</taxon>
        <taxon>Streptomycetaceae</taxon>
        <taxon>Streptomyces</taxon>
    </lineage>
</organism>
<name>A0A1Z2LBD8_9ACTN</name>
<reference evidence="2 3" key="1">
    <citation type="submission" date="2017-06" db="EMBL/GenBank/DDBJ databases">
        <title>Streptomyces albireticuli Genome sequencing and assembly.</title>
        <authorList>
            <person name="Wang Y."/>
            <person name="Du B."/>
            <person name="Ding Y."/>
            <person name="Liu H."/>
            <person name="Hou Q."/>
            <person name="Liu K."/>
            <person name="Yao L."/>
            <person name="Wang C."/>
        </authorList>
    </citation>
    <scope>NUCLEOTIDE SEQUENCE [LARGE SCALE GENOMIC DNA]</scope>
    <source>
        <strain evidence="2 3">MDJK11</strain>
    </source>
</reference>
<feature type="compositionally biased region" description="Pro residues" evidence="1">
    <location>
        <begin position="40"/>
        <end position="50"/>
    </location>
</feature>
<evidence type="ECO:0000313" key="3">
    <source>
        <dbReference type="Proteomes" id="UP000195755"/>
    </source>
</evidence>
<dbReference type="KEGG" id="salj:SMD11_6030"/>
<dbReference type="Proteomes" id="UP000195755">
    <property type="component" value="Chromosome"/>
</dbReference>
<dbReference type="AlphaFoldDB" id="A0A1Z2LBD8"/>